<evidence type="ECO:0000256" key="12">
    <source>
        <dbReference type="ARBA" id="ARBA00023136"/>
    </source>
</evidence>
<keyword evidence="5" id="KW-0808">Transferase</keyword>
<evidence type="ECO:0000256" key="14">
    <source>
        <dbReference type="SAM" id="Phobius"/>
    </source>
</evidence>
<proteinExistence type="predicted"/>
<dbReference type="InterPro" id="IPR033479">
    <property type="entry name" value="dCache_1"/>
</dbReference>
<keyword evidence="8 16" id="KW-0418">Kinase</keyword>
<evidence type="ECO:0000256" key="8">
    <source>
        <dbReference type="ARBA" id="ARBA00022777"/>
    </source>
</evidence>
<dbReference type="GO" id="GO:0016301">
    <property type="term" value="F:kinase activity"/>
    <property type="evidence" value="ECO:0007669"/>
    <property type="project" value="UniProtKB-KW"/>
</dbReference>
<evidence type="ECO:0000256" key="5">
    <source>
        <dbReference type="ARBA" id="ARBA00022679"/>
    </source>
</evidence>
<dbReference type="CDD" id="cd12914">
    <property type="entry name" value="PDC1_DGC_like"/>
    <property type="match status" value="1"/>
</dbReference>
<dbReference type="PANTHER" id="PTHR43065:SF46">
    <property type="entry name" value="C4-DICARBOXYLATE TRANSPORT SENSOR PROTEIN DCTB"/>
    <property type="match status" value="1"/>
</dbReference>
<dbReference type="Pfam" id="PF02518">
    <property type="entry name" value="HATPase_c"/>
    <property type="match status" value="1"/>
</dbReference>
<dbReference type="EC" id="2.7.13.3" evidence="3"/>
<evidence type="ECO:0000256" key="3">
    <source>
        <dbReference type="ARBA" id="ARBA00012438"/>
    </source>
</evidence>
<reference evidence="16 17" key="1">
    <citation type="submission" date="2021-06" db="EMBL/GenBank/DDBJ databases">
        <title>Differences between aerobic and microaerobic xylene degrading microbial communities.</title>
        <authorList>
            <person name="Banerjee S."/>
            <person name="Tancsics A."/>
        </authorList>
    </citation>
    <scope>NUCLEOTIDE SEQUENCE [LARGE SCALE GENOMIC DNA]</scope>
    <source>
        <strain evidence="16 17">MAP12</strain>
    </source>
</reference>
<evidence type="ECO:0000256" key="9">
    <source>
        <dbReference type="ARBA" id="ARBA00022840"/>
    </source>
</evidence>
<keyword evidence="6 14" id="KW-0812">Transmembrane</keyword>
<dbReference type="CDD" id="cd00082">
    <property type="entry name" value="HisKA"/>
    <property type="match status" value="1"/>
</dbReference>
<comment type="subcellular location">
    <subcellularLocation>
        <location evidence="2">Cell membrane</location>
        <topology evidence="2">Multi-pass membrane protein</topology>
    </subcellularLocation>
</comment>
<feature type="domain" description="Histidine kinase" evidence="15">
    <location>
        <begin position="377"/>
        <end position="592"/>
    </location>
</feature>
<feature type="transmembrane region" description="Helical" evidence="14">
    <location>
        <begin position="284"/>
        <end position="303"/>
    </location>
</feature>
<keyword evidence="17" id="KW-1185">Reference proteome</keyword>
<comment type="catalytic activity">
    <reaction evidence="1">
        <text>ATP + protein L-histidine = ADP + protein N-phospho-L-histidine.</text>
        <dbReference type="EC" id="2.7.13.3"/>
    </reaction>
</comment>
<comment type="caution">
    <text evidence="16">The sequence shown here is derived from an EMBL/GenBank/DDBJ whole genome shotgun (WGS) entry which is preliminary data.</text>
</comment>
<feature type="coiled-coil region" evidence="13">
    <location>
        <begin position="320"/>
        <end position="368"/>
    </location>
</feature>
<keyword evidence="9" id="KW-0067">ATP-binding</keyword>
<evidence type="ECO:0000256" key="2">
    <source>
        <dbReference type="ARBA" id="ARBA00004651"/>
    </source>
</evidence>
<evidence type="ECO:0000313" key="16">
    <source>
        <dbReference type="EMBL" id="MBV2134077.1"/>
    </source>
</evidence>
<evidence type="ECO:0000256" key="7">
    <source>
        <dbReference type="ARBA" id="ARBA00022741"/>
    </source>
</evidence>
<evidence type="ECO:0000256" key="4">
    <source>
        <dbReference type="ARBA" id="ARBA00022475"/>
    </source>
</evidence>
<dbReference type="PANTHER" id="PTHR43065">
    <property type="entry name" value="SENSOR HISTIDINE KINASE"/>
    <property type="match status" value="1"/>
</dbReference>
<dbReference type="Proteomes" id="UP000813068">
    <property type="component" value="Unassembled WGS sequence"/>
</dbReference>
<evidence type="ECO:0000256" key="13">
    <source>
        <dbReference type="SAM" id="Coils"/>
    </source>
</evidence>
<evidence type="ECO:0000256" key="11">
    <source>
        <dbReference type="ARBA" id="ARBA00023012"/>
    </source>
</evidence>
<dbReference type="Pfam" id="PF00512">
    <property type="entry name" value="HisKA"/>
    <property type="match status" value="1"/>
</dbReference>
<dbReference type="SMART" id="SM00388">
    <property type="entry name" value="HisKA"/>
    <property type="match status" value="1"/>
</dbReference>
<dbReference type="PROSITE" id="PS50109">
    <property type="entry name" value="HIS_KIN"/>
    <property type="match status" value="1"/>
</dbReference>
<dbReference type="SMART" id="SM00387">
    <property type="entry name" value="HATPase_c"/>
    <property type="match status" value="1"/>
</dbReference>
<keyword evidence="13" id="KW-0175">Coiled coil</keyword>
<dbReference type="PIRSF" id="PIRSF036431">
    <property type="entry name" value="STHK_DctB"/>
    <property type="match status" value="1"/>
</dbReference>
<dbReference type="EMBL" id="JAHRGL010000049">
    <property type="protein sequence ID" value="MBV2134077.1"/>
    <property type="molecule type" value="Genomic_DNA"/>
</dbReference>
<keyword evidence="7" id="KW-0547">Nucleotide-binding</keyword>
<keyword evidence="12 14" id="KW-0472">Membrane</keyword>
<dbReference type="InterPro" id="IPR005467">
    <property type="entry name" value="His_kinase_dom"/>
</dbReference>
<organism evidence="16 17">
    <name type="scientific">Geopseudomonas aromaticivorans</name>
    <dbReference type="NCBI Taxonomy" id="2849492"/>
    <lineage>
        <taxon>Bacteria</taxon>
        <taxon>Pseudomonadati</taxon>
        <taxon>Pseudomonadota</taxon>
        <taxon>Gammaproteobacteria</taxon>
        <taxon>Pseudomonadales</taxon>
        <taxon>Pseudomonadaceae</taxon>
        <taxon>Geopseudomonas</taxon>
    </lineage>
</organism>
<evidence type="ECO:0000259" key="15">
    <source>
        <dbReference type="PROSITE" id="PS50109"/>
    </source>
</evidence>
<sequence>MARTLNLFHRPRWRTLVLLALLLAPLLWPIEHLAMRYYQERVAEQSAQTLELYVANLRGTLRRYEALPHIMGDLPALRGALRAPEDADSVGAANQLLARVREQSGAEVIYLMTPAGQTLAASNWRESDAFVGRNFAFRPYFREALAGRPGRFFGLGTTSGKRGYFFAAAVRDGDQVLGVLVVKVDLDHTETLLGSTPEQLLVTDAHGVVILTSRPEWRFRATRALSAAERAEIAANLPYPTQDPQPLALVEQDWLRQSSSLAETGWTASILAPRSLVERPVQSVMLIAGGGLLTLLLLFAVLLQRRRHLLERLALDARARQELERRVAERTEDLVALTERLKQEVLEREQAQQELVRAQDELVQAGKLSALGTMSASISHELNQPLAAIRSYADNAGVLLDHGRVDDARGNLRLISELTARMASIISHLKAFARRDRKAPETVALQPALDDALALLAQRRRALEVELVRDLPDATLWVQAGETRLRQVLGNLLANAFDAMSEKAPPRRLWLSAQPLSDGRISLSLRDNGPGFSAEALARAREPFFTTKTTARGLGLGLAICDTLTRALGGELLLANHPDGGALVTLNLLPASAGIGTQSPEDRP</sequence>
<name>A0ABS6MZ40_9GAMM</name>
<keyword evidence="10 14" id="KW-1133">Transmembrane helix</keyword>
<protein>
    <recommendedName>
        <fullName evidence="3">histidine kinase</fullName>
        <ecNumber evidence="3">2.7.13.3</ecNumber>
    </recommendedName>
</protein>
<dbReference type="Pfam" id="PF02743">
    <property type="entry name" value="dCache_1"/>
    <property type="match status" value="1"/>
</dbReference>
<evidence type="ECO:0000313" key="17">
    <source>
        <dbReference type="Proteomes" id="UP000813068"/>
    </source>
</evidence>
<keyword evidence="4" id="KW-1003">Cell membrane</keyword>
<dbReference type="RefSeq" id="WP_217682520.1">
    <property type="nucleotide sequence ID" value="NZ_JAHRGL010000049.1"/>
</dbReference>
<accession>A0ABS6MZ40</accession>
<keyword evidence="11" id="KW-0902">Two-component regulatory system</keyword>
<dbReference type="InterPro" id="IPR003594">
    <property type="entry name" value="HATPase_dom"/>
</dbReference>
<evidence type="ECO:0000256" key="10">
    <source>
        <dbReference type="ARBA" id="ARBA00022989"/>
    </source>
</evidence>
<evidence type="ECO:0000256" key="1">
    <source>
        <dbReference type="ARBA" id="ARBA00000085"/>
    </source>
</evidence>
<gene>
    <name evidence="16" type="ORF">KRX52_14960</name>
</gene>
<dbReference type="InterPro" id="IPR017055">
    <property type="entry name" value="Sig_transdc_His_kinase_DctB"/>
</dbReference>
<dbReference type="InterPro" id="IPR003661">
    <property type="entry name" value="HisK_dim/P_dom"/>
</dbReference>
<evidence type="ECO:0000256" key="6">
    <source>
        <dbReference type="ARBA" id="ARBA00022692"/>
    </source>
</evidence>